<keyword evidence="2" id="KW-0472">Membrane</keyword>
<proteinExistence type="predicted"/>
<dbReference type="AlphaFoldDB" id="A0A1Q3FMH3"/>
<evidence type="ECO:0000256" key="1">
    <source>
        <dbReference type="SAM" id="MobiDB-lite"/>
    </source>
</evidence>
<dbReference type="InterPro" id="IPR039159">
    <property type="entry name" value="SAYSD1"/>
</dbReference>
<keyword evidence="2" id="KW-0812">Transmembrane</keyword>
<protein>
    <recommendedName>
        <fullName evidence="3">SAYSvFN domain-containing protein</fullName>
    </recommendedName>
</protein>
<dbReference type="PANTHER" id="PTHR13527:SF0">
    <property type="entry name" value="SAYSVFN DOMAIN-CONTAINING PROTEIN 1"/>
    <property type="match status" value="1"/>
</dbReference>
<name>A0A1Q3FMH3_CULTA</name>
<dbReference type="Pfam" id="PF10260">
    <property type="entry name" value="SAYSvFN"/>
    <property type="match status" value="1"/>
</dbReference>
<dbReference type="PANTHER" id="PTHR13527">
    <property type="entry name" value="SAYSVFN DOMAIN-CONTAINING PROTEIN 1"/>
    <property type="match status" value="1"/>
</dbReference>
<reference evidence="4" key="1">
    <citation type="submission" date="2017-01" db="EMBL/GenBank/DDBJ databases">
        <title>A deep insight into the sialotranscriptome of adult male and female Cluex tarsalis mosquitoes.</title>
        <authorList>
            <person name="Ribeiro J.M."/>
            <person name="Moreira F."/>
            <person name="Bernard K.A."/>
            <person name="Calvo E."/>
        </authorList>
    </citation>
    <scope>NUCLEOTIDE SEQUENCE</scope>
    <source>
        <strain evidence="4">Kern County</strain>
        <tissue evidence="4">Salivary glands</tissue>
    </source>
</reference>
<feature type="transmembrane region" description="Helical" evidence="2">
    <location>
        <begin position="132"/>
        <end position="149"/>
    </location>
</feature>
<evidence type="ECO:0000256" key="2">
    <source>
        <dbReference type="SAM" id="Phobius"/>
    </source>
</evidence>
<feature type="compositionally biased region" description="Basic and acidic residues" evidence="1">
    <location>
        <begin position="51"/>
        <end position="63"/>
    </location>
</feature>
<feature type="transmembrane region" description="Helical" evidence="2">
    <location>
        <begin position="107"/>
        <end position="126"/>
    </location>
</feature>
<organism evidence="4">
    <name type="scientific">Culex tarsalis</name>
    <name type="common">Encephalitis mosquito</name>
    <dbReference type="NCBI Taxonomy" id="7177"/>
    <lineage>
        <taxon>Eukaryota</taxon>
        <taxon>Metazoa</taxon>
        <taxon>Ecdysozoa</taxon>
        <taxon>Arthropoda</taxon>
        <taxon>Hexapoda</taxon>
        <taxon>Insecta</taxon>
        <taxon>Pterygota</taxon>
        <taxon>Neoptera</taxon>
        <taxon>Endopterygota</taxon>
        <taxon>Diptera</taxon>
        <taxon>Nematocera</taxon>
        <taxon>Culicoidea</taxon>
        <taxon>Culicidae</taxon>
        <taxon>Culicinae</taxon>
        <taxon>Culicini</taxon>
        <taxon>Culex</taxon>
        <taxon>Culex</taxon>
    </lineage>
</organism>
<sequence>MDAKLASYRSTKRRQALLNSFKESLYNMVSFQQVKVDDGEKSTHVIVEADVDPRPPKKQEKITPVHKPHKTRTISETESVLSVASSSSDQHPESSSPQKPPPPPRSYLTYVTYLVYFLFWVTLYAIAIELRFGVVFLMLSALVAIYVNTRTDPKAPGEVSAYSVFNENFESIDGTLKAEQFEREIGIRHH</sequence>
<evidence type="ECO:0000259" key="3">
    <source>
        <dbReference type="Pfam" id="PF10260"/>
    </source>
</evidence>
<dbReference type="InterPro" id="IPR019387">
    <property type="entry name" value="SAYSvFN_dom"/>
</dbReference>
<feature type="region of interest" description="Disordered" evidence="1">
    <location>
        <begin position="46"/>
        <end position="103"/>
    </location>
</feature>
<evidence type="ECO:0000313" key="4">
    <source>
        <dbReference type="EMBL" id="JAV28724.1"/>
    </source>
</evidence>
<accession>A0A1Q3FMH3</accession>
<feature type="compositionally biased region" description="Low complexity" evidence="1">
    <location>
        <begin position="76"/>
        <end position="97"/>
    </location>
</feature>
<keyword evidence="2" id="KW-1133">Transmembrane helix</keyword>
<dbReference type="EMBL" id="GFDL01006321">
    <property type="protein sequence ID" value="JAV28724.1"/>
    <property type="molecule type" value="Transcribed_RNA"/>
</dbReference>
<feature type="domain" description="SAYSvFN" evidence="3">
    <location>
        <begin position="116"/>
        <end position="185"/>
    </location>
</feature>